<feature type="region of interest" description="Disordered" evidence="1">
    <location>
        <begin position="549"/>
        <end position="572"/>
    </location>
</feature>
<dbReference type="AlphaFoldDB" id="A0A923RGC2"/>
<comment type="caution">
    <text evidence="2">The sequence shown here is derived from an EMBL/GenBank/DDBJ whole genome shotgun (WGS) entry which is preliminary data.</text>
</comment>
<dbReference type="RefSeq" id="WP_186868657.1">
    <property type="nucleotide sequence ID" value="NZ_JACOOL010000002.1"/>
</dbReference>
<name>A0A923RGC2_9BACI</name>
<dbReference type="EMBL" id="JACOOL010000002">
    <property type="protein sequence ID" value="MBC5635945.1"/>
    <property type="molecule type" value="Genomic_DNA"/>
</dbReference>
<keyword evidence="3" id="KW-1185">Reference proteome</keyword>
<dbReference type="Proteomes" id="UP000637359">
    <property type="component" value="Unassembled WGS sequence"/>
</dbReference>
<organism evidence="2 3">
    <name type="scientific">Ornithinibacillus hominis</name>
    <dbReference type="NCBI Taxonomy" id="2763055"/>
    <lineage>
        <taxon>Bacteria</taxon>
        <taxon>Bacillati</taxon>
        <taxon>Bacillota</taxon>
        <taxon>Bacilli</taxon>
        <taxon>Bacillales</taxon>
        <taxon>Bacillaceae</taxon>
        <taxon>Ornithinibacillus</taxon>
    </lineage>
</organism>
<accession>A0A923RGC2</accession>
<reference evidence="2" key="1">
    <citation type="submission" date="2020-08" db="EMBL/GenBank/DDBJ databases">
        <title>Genome public.</title>
        <authorList>
            <person name="Liu C."/>
            <person name="Sun Q."/>
        </authorList>
    </citation>
    <scope>NUCLEOTIDE SEQUENCE</scope>
    <source>
        <strain evidence="2">BX22</strain>
    </source>
</reference>
<feature type="compositionally biased region" description="Polar residues" evidence="1">
    <location>
        <begin position="549"/>
        <end position="565"/>
    </location>
</feature>
<evidence type="ECO:0000313" key="3">
    <source>
        <dbReference type="Proteomes" id="UP000637359"/>
    </source>
</evidence>
<sequence length="572" mass="64405">MNIQDVLGKTLTNSKEPVQTLRLGQIVQGRIMKLYPNNKAHIQLGVMQLIAQLEAPLEIGNNYHFQVQALGQVAQLKVIAESPTNPNRSELPIIHLLQQLGINPTKIMQEFVKVLMQEKIPFEKGQLQNSYVLLESASNKEQAQALLKEMIVSRMPINDSVFQALFASKFGSFTNQLESLDSVLRQNLATQPNINNGLVSQINQLTGNTNQIPVKQIIPLLNSPELVYVLKASGMIDQDIPFRIWNNRVIQNADNGLMNLNQLFTTNTVKELQASISKLEVIQQHASSLLTKWENLLQQSVTNNVSISEENFTNLKREVELSTLPFTLKHGELRNHPQSLRVLLHHLATLSNQENYSKVDSFLHHFIKESFVQQTKTILEDMGIQYEKAILKDETNPSNSLKGMLLQLIQSSDGTILEQGTKLLHVINGIQLQSYSESDKMIQANLLLPGGRIGLDSDIALNFEGKKTEAGEINPDYCRIVFFLELANLEQTVIDMNIQKRSISITVLNDQPIEGITQSLKPLLKEGLEKLEYYLSNVSVKPLTNQENVAKNSKPTYQTKQQASYQGVDFRI</sequence>
<protein>
    <recommendedName>
        <fullName evidence="4">Flagellar hook-length control protein FliK</fullName>
    </recommendedName>
</protein>
<evidence type="ECO:0000256" key="1">
    <source>
        <dbReference type="SAM" id="MobiDB-lite"/>
    </source>
</evidence>
<gene>
    <name evidence="2" type="ORF">H8S33_03795</name>
</gene>
<proteinExistence type="predicted"/>
<evidence type="ECO:0000313" key="2">
    <source>
        <dbReference type="EMBL" id="MBC5635945.1"/>
    </source>
</evidence>
<evidence type="ECO:0008006" key="4">
    <source>
        <dbReference type="Google" id="ProtNLM"/>
    </source>
</evidence>